<organism evidence="7 8">
    <name type="scientific">Nitrosomonas oligotropha</name>
    <dbReference type="NCBI Taxonomy" id="42354"/>
    <lineage>
        <taxon>Bacteria</taxon>
        <taxon>Pseudomonadati</taxon>
        <taxon>Pseudomonadota</taxon>
        <taxon>Betaproteobacteria</taxon>
        <taxon>Nitrosomonadales</taxon>
        <taxon>Nitrosomonadaceae</taxon>
        <taxon>Nitrosomonas</taxon>
    </lineage>
</organism>
<feature type="chain" id="PRO_5022842379" evidence="5">
    <location>
        <begin position="27"/>
        <end position="226"/>
    </location>
</feature>
<dbReference type="InterPro" id="IPR006665">
    <property type="entry name" value="OmpA-like"/>
</dbReference>
<dbReference type="Proteomes" id="UP000321055">
    <property type="component" value="Unassembled WGS sequence"/>
</dbReference>
<dbReference type="Gene3D" id="3.30.1330.60">
    <property type="entry name" value="OmpA-like domain"/>
    <property type="match status" value="1"/>
</dbReference>
<gene>
    <name evidence="7" type="ORF">E6Q60_04045</name>
</gene>
<keyword evidence="5" id="KW-0732">Signal</keyword>
<dbReference type="Pfam" id="PF00691">
    <property type="entry name" value="OmpA"/>
    <property type="match status" value="1"/>
</dbReference>
<comment type="subcellular location">
    <subcellularLocation>
        <location evidence="1">Cell outer membrane</location>
    </subcellularLocation>
</comment>
<dbReference type="InterPro" id="IPR050330">
    <property type="entry name" value="Bact_OuterMem_StrucFunc"/>
</dbReference>
<sequence length="226" mass="24114">MKKISAKNTLMGMILIPVMFSGAVLAQETVIDKDKAVKKPEAYGVDDRGVVARNTTGLCWQTGYWTPAMAIPECDPDLAKKSEGAVPVAAAPAAAAAAKTAPEKITFSADALFDFDSAKLKPNGIQSLNEFVTGIKDVKYDLIIAVGYADRIGSDEYNKNLSIRRAESVKAHLVSRGIEPSRVFVDGKGEANPVTGNSCVGDKKTKALIECLAPDRRVEIEVAGTR</sequence>
<accession>A0A5C7VY78</accession>
<dbReference type="PANTHER" id="PTHR30329">
    <property type="entry name" value="STATOR ELEMENT OF FLAGELLAR MOTOR COMPLEX"/>
    <property type="match status" value="1"/>
</dbReference>
<evidence type="ECO:0000256" key="3">
    <source>
        <dbReference type="ARBA" id="ARBA00023237"/>
    </source>
</evidence>
<name>A0A5C7VY78_9PROT</name>
<feature type="signal peptide" evidence="5">
    <location>
        <begin position="1"/>
        <end position="26"/>
    </location>
</feature>
<dbReference type="GO" id="GO:0009279">
    <property type="term" value="C:cell outer membrane"/>
    <property type="evidence" value="ECO:0007669"/>
    <property type="project" value="UniProtKB-SubCell"/>
</dbReference>
<dbReference type="AlphaFoldDB" id="A0A5C7VY78"/>
<evidence type="ECO:0000256" key="1">
    <source>
        <dbReference type="ARBA" id="ARBA00004442"/>
    </source>
</evidence>
<evidence type="ECO:0000313" key="7">
    <source>
        <dbReference type="EMBL" id="TXI29553.1"/>
    </source>
</evidence>
<dbReference type="PRINTS" id="PR01022">
    <property type="entry name" value="OUTRMMBRANEA"/>
</dbReference>
<evidence type="ECO:0000256" key="5">
    <source>
        <dbReference type="SAM" id="SignalP"/>
    </source>
</evidence>
<evidence type="ECO:0000256" key="2">
    <source>
        <dbReference type="ARBA" id="ARBA00023136"/>
    </source>
</evidence>
<keyword evidence="3" id="KW-0998">Cell outer membrane</keyword>
<dbReference type="GO" id="GO:0015288">
    <property type="term" value="F:porin activity"/>
    <property type="evidence" value="ECO:0007669"/>
    <property type="project" value="InterPro"/>
</dbReference>
<evidence type="ECO:0000259" key="6">
    <source>
        <dbReference type="PROSITE" id="PS51123"/>
    </source>
</evidence>
<evidence type="ECO:0000313" key="8">
    <source>
        <dbReference type="Proteomes" id="UP000321055"/>
    </source>
</evidence>
<comment type="caution">
    <text evidence="7">The sequence shown here is derived from an EMBL/GenBank/DDBJ whole genome shotgun (WGS) entry which is preliminary data.</text>
</comment>
<proteinExistence type="predicted"/>
<dbReference type="InterPro" id="IPR002368">
    <property type="entry name" value="OmpA"/>
</dbReference>
<dbReference type="InterPro" id="IPR036737">
    <property type="entry name" value="OmpA-like_sf"/>
</dbReference>
<reference evidence="7 8" key="1">
    <citation type="submission" date="2018-09" db="EMBL/GenBank/DDBJ databases">
        <title>Metagenome Assembled Genomes from an Advanced Water Purification Facility.</title>
        <authorList>
            <person name="Stamps B.W."/>
            <person name="Spear J.R."/>
        </authorList>
    </citation>
    <scope>NUCLEOTIDE SEQUENCE [LARGE SCALE GENOMIC DNA]</scope>
    <source>
        <strain evidence="7">Bin_54_1</strain>
    </source>
</reference>
<dbReference type="InterPro" id="IPR006664">
    <property type="entry name" value="OMP_bac"/>
</dbReference>
<dbReference type="EMBL" id="SSFX01000032">
    <property type="protein sequence ID" value="TXI29553.1"/>
    <property type="molecule type" value="Genomic_DNA"/>
</dbReference>
<dbReference type="CDD" id="cd07185">
    <property type="entry name" value="OmpA_C-like"/>
    <property type="match status" value="1"/>
</dbReference>
<dbReference type="PANTHER" id="PTHR30329:SF21">
    <property type="entry name" value="LIPOPROTEIN YIAD-RELATED"/>
    <property type="match status" value="1"/>
</dbReference>
<feature type="domain" description="OmpA-like" evidence="6">
    <location>
        <begin position="100"/>
        <end position="226"/>
    </location>
</feature>
<keyword evidence="2 4" id="KW-0472">Membrane</keyword>
<protein>
    <submittedName>
        <fullName evidence="7">OmpA family protein</fullName>
    </submittedName>
</protein>
<evidence type="ECO:0000256" key="4">
    <source>
        <dbReference type="PROSITE-ProRule" id="PRU00473"/>
    </source>
</evidence>
<dbReference type="SUPFAM" id="SSF103088">
    <property type="entry name" value="OmpA-like"/>
    <property type="match status" value="1"/>
</dbReference>
<dbReference type="PRINTS" id="PR01021">
    <property type="entry name" value="OMPADOMAIN"/>
</dbReference>
<dbReference type="PROSITE" id="PS51123">
    <property type="entry name" value="OMPA_2"/>
    <property type="match status" value="1"/>
</dbReference>